<dbReference type="SUPFAM" id="SSF48498">
    <property type="entry name" value="Tetracyclin repressor-like, C-terminal domain"/>
    <property type="match status" value="1"/>
</dbReference>
<dbReference type="Pfam" id="PF00440">
    <property type="entry name" value="TetR_N"/>
    <property type="match status" value="1"/>
</dbReference>
<evidence type="ECO:0000256" key="3">
    <source>
        <dbReference type="ARBA" id="ARBA00023163"/>
    </source>
</evidence>
<dbReference type="PROSITE" id="PS50977">
    <property type="entry name" value="HTH_TETR_2"/>
    <property type="match status" value="1"/>
</dbReference>
<evidence type="ECO:0000256" key="2">
    <source>
        <dbReference type="ARBA" id="ARBA00023125"/>
    </source>
</evidence>
<dbReference type="InterPro" id="IPR011075">
    <property type="entry name" value="TetR_C"/>
</dbReference>
<comment type="caution">
    <text evidence="6">The sequence shown here is derived from an EMBL/GenBank/DDBJ whole genome shotgun (WGS) entry which is preliminary data.</text>
</comment>
<dbReference type="Gene3D" id="1.10.357.10">
    <property type="entry name" value="Tetracycline Repressor, domain 2"/>
    <property type="match status" value="1"/>
</dbReference>
<evidence type="ECO:0000313" key="6">
    <source>
        <dbReference type="EMBL" id="RBW57674.1"/>
    </source>
</evidence>
<evidence type="ECO:0000259" key="5">
    <source>
        <dbReference type="PROSITE" id="PS50977"/>
    </source>
</evidence>
<sequence>MERLPDPRLDATRSQALDAALTLLQEEGALAVTHAAISARTGISRSTLYRHWPKLDALRNAAFGRAATGPKDEPRTDGPLKTDLTWIIGKLVTALNETPWGKIAPQVIAAAATDKHSRDLMNRWIADRKGDVESVFIAAHARGELSEGAPVEQLVEMAIAIPYFRKLVAGLPLTPEWLEAHVAMICSMATEPTTE</sequence>
<keyword evidence="2 4" id="KW-0238">DNA-binding</keyword>
<evidence type="ECO:0000256" key="4">
    <source>
        <dbReference type="PROSITE-ProRule" id="PRU00335"/>
    </source>
</evidence>
<dbReference type="PANTHER" id="PTHR30055">
    <property type="entry name" value="HTH-TYPE TRANSCRIPTIONAL REGULATOR RUTR"/>
    <property type="match status" value="1"/>
</dbReference>
<dbReference type="AlphaFoldDB" id="A0A366X0P7"/>
<protein>
    <recommendedName>
        <fullName evidence="5">HTH tetR-type domain-containing protein</fullName>
    </recommendedName>
</protein>
<dbReference type="Gene3D" id="1.10.10.60">
    <property type="entry name" value="Homeodomain-like"/>
    <property type="match status" value="1"/>
</dbReference>
<dbReference type="PRINTS" id="PR00455">
    <property type="entry name" value="HTHTETR"/>
</dbReference>
<name>A0A366X0P7_9RHOB</name>
<proteinExistence type="predicted"/>
<dbReference type="InterPro" id="IPR050109">
    <property type="entry name" value="HTH-type_TetR-like_transc_reg"/>
</dbReference>
<dbReference type="SUPFAM" id="SSF46689">
    <property type="entry name" value="Homeodomain-like"/>
    <property type="match status" value="1"/>
</dbReference>
<dbReference type="EMBL" id="QOCE01000018">
    <property type="protein sequence ID" value="RBW57674.1"/>
    <property type="molecule type" value="Genomic_DNA"/>
</dbReference>
<dbReference type="Proteomes" id="UP000252706">
    <property type="component" value="Unassembled WGS sequence"/>
</dbReference>
<dbReference type="InterPro" id="IPR001647">
    <property type="entry name" value="HTH_TetR"/>
</dbReference>
<dbReference type="RefSeq" id="WP_113822890.1">
    <property type="nucleotide sequence ID" value="NZ_QOCE01000018.1"/>
</dbReference>
<dbReference type="GO" id="GO:0000976">
    <property type="term" value="F:transcription cis-regulatory region binding"/>
    <property type="evidence" value="ECO:0007669"/>
    <property type="project" value="TreeGrafter"/>
</dbReference>
<evidence type="ECO:0000313" key="7">
    <source>
        <dbReference type="Proteomes" id="UP000252706"/>
    </source>
</evidence>
<dbReference type="PANTHER" id="PTHR30055:SF148">
    <property type="entry name" value="TETR-FAMILY TRANSCRIPTIONAL REGULATOR"/>
    <property type="match status" value="1"/>
</dbReference>
<dbReference type="InterPro" id="IPR036271">
    <property type="entry name" value="Tet_transcr_reg_TetR-rel_C_sf"/>
</dbReference>
<dbReference type="Pfam" id="PF16859">
    <property type="entry name" value="TetR_C_11"/>
    <property type="match status" value="1"/>
</dbReference>
<keyword evidence="3" id="KW-0804">Transcription</keyword>
<feature type="domain" description="HTH tetR-type" evidence="5">
    <location>
        <begin position="10"/>
        <end position="70"/>
    </location>
</feature>
<dbReference type="GO" id="GO:0003700">
    <property type="term" value="F:DNA-binding transcription factor activity"/>
    <property type="evidence" value="ECO:0007669"/>
    <property type="project" value="TreeGrafter"/>
</dbReference>
<gene>
    <name evidence="6" type="ORF">DS909_07780</name>
</gene>
<feature type="DNA-binding region" description="H-T-H motif" evidence="4">
    <location>
        <begin position="33"/>
        <end position="52"/>
    </location>
</feature>
<dbReference type="InterPro" id="IPR009057">
    <property type="entry name" value="Homeodomain-like_sf"/>
</dbReference>
<organism evidence="6 7">
    <name type="scientific">Phaeobacter gallaeciensis</name>
    <dbReference type="NCBI Taxonomy" id="60890"/>
    <lineage>
        <taxon>Bacteria</taxon>
        <taxon>Pseudomonadati</taxon>
        <taxon>Pseudomonadota</taxon>
        <taxon>Alphaproteobacteria</taxon>
        <taxon>Rhodobacterales</taxon>
        <taxon>Roseobacteraceae</taxon>
        <taxon>Phaeobacter</taxon>
    </lineage>
</organism>
<reference evidence="6 7" key="1">
    <citation type="submission" date="2018-07" db="EMBL/GenBank/DDBJ databases">
        <title>Modular assembly of carbohydrate-degrading microbial communities in the ocean.</title>
        <authorList>
            <person name="Enke T.N."/>
            <person name="Datta M.S."/>
            <person name="Schwartzman J.A."/>
            <person name="Cermak N."/>
            <person name="Schmitz D.A."/>
            <person name="Barrere J."/>
            <person name="Cordero O.X."/>
        </authorList>
    </citation>
    <scope>NUCLEOTIDE SEQUENCE [LARGE SCALE GENOMIC DNA]</scope>
    <source>
        <strain evidence="6 7">C3M10</strain>
    </source>
</reference>
<dbReference type="OrthoDB" id="9796019at2"/>
<evidence type="ECO:0000256" key="1">
    <source>
        <dbReference type="ARBA" id="ARBA00023015"/>
    </source>
</evidence>
<keyword evidence="1" id="KW-0805">Transcription regulation</keyword>
<accession>A0A366X0P7</accession>